<dbReference type="Proteomes" id="UP000318681">
    <property type="component" value="Unassembled WGS sequence"/>
</dbReference>
<evidence type="ECO:0000313" key="3">
    <source>
        <dbReference type="EMBL" id="TVV77336.1"/>
    </source>
</evidence>
<keyword evidence="4" id="KW-1185">Reference proteome</keyword>
<dbReference type="InterPro" id="IPR007049">
    <property type="entry name" value="Carb-sel_porin_OprB"/>
</dbReference>
<name>A0A558RD83_9SPHN</name>
<gene>
    <name evidence="3" type="ORF">FOY91_00815</name>
</gene>
<keyword evidence="2" id="KW-0732">Signal</keyword>
<dbReference type="GO" id="GO:0008643">
    <property type="term" value="P:carbohydrate transport"/>
    <property type="evidence" value="ECO:0007669"/>
    <property type="project" value="InterPro"/>
</dbReference>
<dbReference type="RefSeq" id="WP_145147134.1">
    <property type="nucleotide sequence ID" value="NZ_VNIM01000002.1"/>
</dbReference>
<sequence>MTRSALLALALAGAAPPAFAQSVQKGEADAQESPPAGLIAPFDRLRGRATKAGVTLSARYTSELGFNVAGGDAERVTETGQADVGAKLDMGQVAGLQGGTLNAVVTWRRGHLLDSTANLGTLQQTQEVYGRGQTWRLTRLWYEQALGPVALKAGRSNVGEDFATFSCDFMNLSFCGAQPGNIVGDYWYNWPVSQWMARAKLSIGQGYVQLGAYEVNPRNLRKTFTIGYLHGATGVLLPVEGVWKPKVGGLPGTWRAGAWYDTSHADDVALDRAGGLAAAGGLGPLRREGRWGGWAIVRQQVTGAADEDGAVRGLTLFGRVTQADRRTARIDSQVTVGLFYEGLPGLASDDVLGAALGRTHVNHRVEAAQRIRGEAIQGAEWTGEVFYSLHPATGLVLRPNVQYILHPGGLKHRSDAVVLGLKSAFTL</sequence>
<feature type="signal peptide" evidence="2">
    <location>
        <begin position="1"/>
        <end position="20"/>
    </location>
</feature>
<dbReference type="Gene3D" id="2.40.160.180">
    <property type="entry name" value="Carbohydrate-selective porin OprB"/>
    <property type="match status" value="1"/>
</dbReference>
<accession>A0A558RD83</accession>
<dbReference type="OrthoDB" id="177316at2"/>
<dbReference type="AlphaFoldDB" id="A0A558RD83"/>
<evidence type="ECO:0000256" key="2">
    <source>
        <dbReference type="RuleBase" id="RU363072"/>
    </source>
</evidence>
<feature type="chain" id="PRO_5022249952" evidence="2">
    <location>
        <begin position="21"/>
        <end position="427"/>
    </location>
</feature>
<organism evidence="3 4">
    <name type="scientific">Alterirhizorhabdus solaris</name>
    <dbReference type="NCBI Taxonomy" id="2529389"/>
    <lineage>
        <taxon>Bacteria</taxon>
        <taxon>Pseudomonadati</taxon>
        <taxon>Pseudomonadota</taxon>
        <taxon>Alphaproteobacteria</taxon>
        <taxon>Sphingomonadales</taxon>
        <taxon>Rhizorhabdaceae</taxon>
        <taxon>Alterirhizorhabdus</taxon>
    </lineage>
</organism>
<comment type="similarity">
    <text evidence="1 2">Belongs to the OprB family.</text>
</comment>
<dbReference type="GO" id="GO:0015288">
    <property type="term" value="F:porin activity"/>
    <property type="evidence" value="ECO:0007669"/>
    <property type="project" value="InterPro"/>
</dbReference>
<dbReference type="PANTHER" id="PTHR37944">
    <property type="entry name" value="PORIN B"/>
    <property type="match status" value="1"/>
</dbReference>
<dbReference type="InterPro" id="IPR052932">
    <property type="entry name" value="OprB_Porin"/>
</dbReference>
<dbReference type="EMBL" id="VNIM01000002">
    <property type="protein sequence ID" value="TVV77336.1"/>
    <property type="molecule type" value="Genomic_DNA"/>
</dbReference>
<evidence type="ECO:0000313" key="4">
    <source>
        <dbReference type="Proteomes" id="UP000318681"/>
    </source>
</evidence>
<reference evidence="3 4" key="1">
    <citation type="submission" date="2019-07" db="EMBL/GenBank/DDBJ databases">
        <title>Sphingomonas solaris sp. nov., isolated from a solar panel from Boston, Massachusetts.</title>
        <authorList>
            <person name="Tanner K."/>
            <person name="Pascual J."/>
            <person name="Mancuso C."/>
            <person name="Pereto J."/>
            <person name="Khalil A."/>
            <person name="Vilanova C."/>
        </authorList>
    </citation>
    <scope>NUCLEOTIDE SEQUENCE [LARGE SCALE GENOMIC DNA]</scope>
    <source>
        <strain evidence="3 4">R4DWN</strain>
    </source>
</reference>
<dbReference type="Pfam" id="PF04966">
    <property type="entry name" value="OprB"/>
    <property type="match status" value="1"/>
</dbReference>
<protein>
    <submittedName>
        <fullName evidence="3">Carbohydrate porin</fullName>
    </submittedName>
</protein>
<dbReference type="PANTHER" id="PTHR37944:SF1">
    <property type="entry name" value="PORIN B"/>
    <property type="match status" value="1"/>
</dbReference>
<proteinExistence type="inferred from homology"/>
<evidence type="ECO:0000256" key="1">
    <source>
        <dbReference type="ARBA" id="ARBA00008769"/>
    </source>
</evidence>
<comment type="caution">
    <text evidence="3">The sequence shown here is derived from an EMBL/GenBank/DDBJ whole genome shotgun (WGS) entry which is preliminary data.</text>
</comment>
<dbReference type="GO" id="GO:0016020">
    <property type="term" value="C:membrane"/>
    <property type="evidence" value="ECO:0007669"/>
    <property type="project" value="InterPro"/>
</dbReference>
<dbReference type="InterPro" id="IPR038673">
    <property type="entry name" value="OprB_sf"/>
</dbReference>